<dbReference type="Gene3D" id="6.10.250.2750">
    <property type="match status" value="1"/>
</dbReference>
<comment type="caution">
    <text evidence="1">The sequence shown here is derived from an EMBL/GenBank/DDBJ whole genome shotgun (WGS) entry which is preliminary data.</text>
</comment>
<keyword evidence="2" id="KW-1185">Reference proteome</keyword>
<protein>
    <submittedName>
        <fullName evidence="1">2-methylisocitrate lyase-like PEP mutase family enzyme</fullName>
    </submittedName>
</protein>
<dbReference type="InterPro" id="IPR039556">
    <property type="entry name" value="ICL/PEPM"/>
</dbReference>
<sequence length="286" mass="30699">MISRTTSEKRTLFREMHKSGCFVVPNPWDVGGAKALERIGFKAIATTSAGYAWSQGLTDGQLELSDVLRHMRHMAESTNLPVNADFESGFAETLDKLAENIRMAVQTGVAAISIEDSTGEAATPVLDLNEAVQRMMVARATIDETGGQTMLIGRAEKFFVGKPDLEDTIARLRAYSEAGADCLYAPGIKTRAEIRAVVAAVAPKPVNVLVGWNSDLSVQELADLGVRRISLGGALSRVAWGGLLEAARLIAENGRFDGFANIPSGAQLNELFTVNPSHEQVVTPQS</sequence>
<evidence type="ECO:0000313" key="1">
    <source>
        <dbReference type="EMBL" id="NYG33856.1"/>
    </source>
</evidence>
<dbReference type="EMBL" id="JACCFH010000001">
    <property type="protein sequence ID" value="NYG33856.1"/>
    <property type="molecule type" value="Genomic_DNA"/>
</dbReference>
<dbReference type="PANTHER" id="PTHR42905">
    <property type="entry name" value="PHOSPHOENOLPYRUVATE CARBOXYLASE"/>
    <property type="match status" value="1"/>
</dbReference>
<name>A0A7Y9QZY5_9BURK</name>
<dbReference type="CDD" id="cd00377">
    <property type="entry name" value="ICL_PEPM"/>
    <property type="match status" value="1"/>
</dbReference>
<dbReference type="InterPro" id="IPR040442">
    <property type="entry name" value="Pyrv_kinase-like_dom_sf"/>
</dbReference>
<keyword evidence="1" id="KW-0456">Lyase</keyword>
<dbReference type="AlphaFoldDB" id="A0A7Y9QZY5"/>
<evidence type="ECO:0000313" key="2">
    <source>
        <dbReference type="Proteomes" id="UP000518288"/>
    </source>
</evidence>
<reference evidence="1 2" key="1">
    <citation type="submission" date="2020-07" db="EMBL/GenBank/DDBJ databases">
        <title>Genomic Encyclopedia of Archaeal and Bacterial Type Strains, Phase II (KMG-II): from individual species to whole genera.</title>
        <authorList>
            <person name="Goeker M."/>
        </authorList>
    </citation>
    <scope>NUCLEOTIDE SEQUENCE [LARGE SCALE GENOMIC DNA]</scope>
    <source>
        <strain evidence="1 2">DSM 21226</strain>
    </source>
</reference>
<dbReference type="Pfam" id="PF13714">
    <property type="entry name" value="PEP_mutase"/>
    <property type="match status" value="1"/>
</dbReference>
<dbReference type="Gene3D" id="3.20.20.60">
    <property type="entry name" value="Phosphoenolpyruvate-binding domains"/>
    <property type="match status" value="1"/>
</dbReference>
<dbReference type="InterPro" id="IPR015813">
    <property type="entry name" value="Pyrv/PenolPyrv_kinase-like_dom"/>
</dbReference>
<gene>
    <name evidence="1" type="ORF">BDD16_002842</name>
</gene>
<dbReference type="GO" id="GO:0016829">
    <property type="term" value="F:lyase activity"/>
    <property type="evidence" value="ECO:0007669"/>
    <property type="project" value="UniProtKB-KW"/>
</dbReference>
<dbReference type="SUPFAM" id="SSF51621">
    <property type="entry name" value="Phosphoenolpyruvate/pyruvate domain"/>
    <property type="match status" value="1"/>
</dbReference>
<proteinExistence type="predicted"/>
<dbReference type="Proteomes" id="UP000518288">
    <property type="component" value="Unassembled WGS sequence"/>
</dbReference>
<organism evidence="1 2">
    <name type="scientific">Sphaerotilus montanus</name>
    <dbReference type="NCBI Taxonomy" id="522889"/>
    <lineage>
        <taxon>Bacteria</taxon>
        <taxon>Pseudomonadati</taxon>
        <taxon>Pseudomonadota</taxon>
        <taxon>Betaproteobacteria</taxon>
        <taxon>Burkholderiales</taxon>
        <taxon>Sphaerotilaceae</taxon>
        <taxon>Sphaerotilus</taxon>
    </lineage>
</organism>
<dbReference type="PANTHER" id="PTHR42905:SF16">
    <property type="entry name" value="CARBOXYPHOSPHONOENOLPYRUVATE PHOSPHONOMUTASE-LIKE PROTEIN (AFU_ORTHOLOGUE AFUA_5G07230)"/>
    <property type="match status" value="1"/>
</dbReference>
<accession>A0A7Y9QZY5</accession>